<evidence type="ECO:0000256" key="2">
    <source>
        <dbReference type="ARBA" id="ARBA00012060"/>
    </source>
</evidence>
<dbReference type="GO" id="GO:0003855">
    <property type="term" value="F:3-dehydroquinate dehydratase activity"/>
    <property type="evidence" value="ECO:0007669"/>
    <property type="project" value="UniProtKB-EC"/>
</dbReference>
<dbReference type="RefSeq" id="WP_308951598.1">
    <property type="nucleotide sequence ID" value="NZ_JARXHW010000043.1"/>
</dbReference>
<dbReference type="InterPro" id="IPR013785">
    <property type="entry name" value="Aldolase_TIM"/>
</dbReference>
<evidence type="ECO:0000256" key="3">
    <source>
        <dbReference type="ARBA" id="ARBA00023239"/>
    </source>
</evidence>
<accession>A0ABU1AXJ3</accession>
<dbReference type="InterPro" id="IPR050146">
    <property type="entry name" value="Type-I_3-dehydroquinase"/>
</dbReference>
<sequence length="253" mass="28563">MNDPTPKEIISTMRNAIYDGTEAFSLHLEMMKQEYINEEDLTRIFNYAGDKPIYTMNYRSAERGKSDEQLTAEQVMAVRAGSCMIDFVGDMFDRTPRELTQNRSAIERQREVIEEVHSLGAEVMMSSHIFDYLTMEETLEHAQALEARGGDIVKIASAVRSEEEMIEALRTTVLVKNALNVPFLHVCMGQWGKLLRAVNPMFGSCFAICGQTYKPVAHMEQPLLRAQRAVLDNVDWMRGRDTSRGTIGGGNQG</sequence>
<dbReference type="Pfam" id="PF01487">
    <property type="entry name" value="DHquinase_I"/>
    <property type="match status" value="1"/>
</dbReference>
<dbReference type="Proteomes" id="UP001225316">
    <property type="component" value="Unassembled WGS sequence"/>
</dbReference>
<dbReference type="SUPFAM" id="SSF51569">
    <property type="entry name" value="Aldolase"/>
    <property type="match status" value="1"/>
</dbReference>
<dbReference type="PANTHER" id="PTHR43699:SF1">
    <property type="entry name" value="3-DEHYDROQUINATE DEHYDRATASE"/>
    <property type="match status" value="1"/>
</dbReference>
<reference evidence="5 6" key="1">
    <citation type="submission" date="2023-04" db="EMBL/GenBank/DDBJ databases">
        <title>A novel bacteria isolated from coastal sediment.</title>
        <authorList>
            <person name="Liu X.-J."/>
            <person name="Du Z.-J."/>
        </authorList>
    </citation>
    <scope>NUCLEOTIDE SEQUENCE [LARGE SCALE GENOMIC DNA]</scope>
    <source>
        <strain evidence="5 6">SDUM461003</strain>
    </source>
</reference>
<evidence type="ECO:0000256" key="4">
    <source>
        <dbReference type="ARBA" id="ARBA00023270"/>
    </source>
</evidence>
<keyword evidence="3 5" id="KW-0456">Lyase</keyword>
<dbReference type="PANTHER" id="PTHR43699">
    <property type="entry name" value="3-DEHYDROQUINATE DEHYDRATASE"/>
    <property type="match status" value="1"/>
</dbReference>
<dbReference type="Gene3D" id="3.20.20.70">
    <property type="entry name" value="Aldolase class I"/>
    <property type="match status" value="1"/>
</dbReference>
<evidence type="ECO:0000313" key="6">
    <source>
        <dbReference type="Proteomes" id="UP001225316"/>
    </source>
</evidence>
<keyword evidence="6" id="KW-1185">Reference proteome</keyword>
<evidence type="ECO:0000256" key="1">
    <source>
        <dbReference type="ARBA" id="ARBA00001864"/>
    </source>
</evidence>
<keyword evidence="4" id="KW-0704">Schiff base</keyword>
<comment type="caution">
    <text evidence="5">The sequence shown here is derived from an EMBL/GenBank/DDBJ whole genome shotgun (WGS) entry which is preliminary data.</text>
</comment>
<name>A0ABU1AXJ3_9BACT</name>
<dbReference type="EC" id="4.2.1.10" evidence="2"/>
<dbReference type="EMBL" id="JARXHW010000043">
    <property type="protein sequence ID" value="MDQ8208872.1"/>
    <property type="molecule type" value="Genomic_DNA"/>
</dbReference>
<gene>
    <name evidence="5" type="ORF">QEH52_15195</name>
</gene>
<protein>
    <recommendedName>
        <fullName evidence="2">3-dehydroquinate dehydratase</fullName>
        <ecNumber evidence="2">4.2.1.10</ecNumber>
    </recommendedName>
</protein>
<proteinExistence type="predicted"/>
<organism evidence="5 6">
    <name type="scientific">Thalassobacterium maritimum</name>
    <dbReference type="NCBI Taxonomy" id="3041265"/>
    <lineage>
        <taxon>Bacteria</taxon>
        <taxon>Pseudomonadati</taxon>
        <taxon>Verrucomicrobiota</taxon>
        <taxon>Opitutia</taxon>
        <taxon>Puniceicoccales</taxon>
        <taxon>Coraliomargaritaceae</taxon>
        <taxon>Thalassobacterium</taxon>
    </lineage>
</organism>
<evidence type="ECO:0000313" key="5">
    <source>
        <dbReference type="EMBL" id="MDQ8208872.1"/>
    </source>
</evidence>
<comment type="catalytic activity">
    <reaction evidence="1">
        <text>3-dehydroquinate = 3-dehydroshikimate + H2O</text>
        <dbReference type="Rhea" id="RHEA:21096"/>
        <dbReference type="ChEBI" id="CHEBI:15377"/>
        <dbReference type="ChEBI" id="CHEBI:16630"/>
        <dbReference type="ChEBI" id="CHEBI:32364"/>
        <dbReference type="EC" id="4.2.1.10"/>
    </reaction>
</comment>
<dbReference type="InterPro" id="IPR001381">
    <property type="entry name" value="DHquinase_I"/>
</dbReference>